<sequence length="68" mass="7285">MSHVAALGKPYSSLIFQHAGRTAAVYSDGDEWKLIDYLLTNAANNVTVINTALALGGEVNMSRGTYLL</sequence>
<accession>X1CT68</accession>
<evidence type="ECO:0000313" key="1">
    <source>
        <dbReference type="EMBL" id="GAG87426.1"/>
    </source>
</evidence>
<comment type="caution">
    <text evidence="1">The sequence shown here is derived from an EMBL/GenBank/DDBJ whole genome shotgun (WGS) entry which is preliminary data.</text>
</comment>
<gene>
    <name evidence="1" type="ORF">S01H4_30366</name>
</gene>
<feature type="non-terminal residue" evidence="1">
    <location>
        <position position="68"/>
    </location>
</feature>
<dbReference type="AlphaFoldDB" id="X1CT68"/>
<reference evidence="1" key="1">
    <citation type="journal article" date="2014" name="Front. Microbiol.">
        <title>High frequency of phylogenetically diverse reductive dehalogenase-homologous genes in deep subseafloor sedimentary metagenomes.</title>
        <authorList>
            <person name="Kawai M."/>
            <person name="Futagami T."/>
            <person name="Toyoda A."/>
            <person name="Takaki Y."/>
            <person name="Nishi S."/>
            <person name="Hori S."/>
            <person name="Arai W."/>
            <person name="Tsubouchi T."/>
            <person name="Morono Y."/>
            <person name="Uchiyama I."/>
            <person name="Ito T."/>
            <person name="Fujiyama A."/>
            <person name="Inagaki F."/>
            <person name="Takami H."/>
        </authorList>
    </citation>
    <scope>NUCLEOTIDE SEQUENCE</scope>
    <source>
        <strain evidence="1">Expedition CK06-06</strain>
    </source>
</reference>
<organism evidence="1">
    <name type="scientific">marine sediment metagenome</name>
    <dbReference type="NCBI Taxonomy" id="412755"/>
    <lineage>
        <taxon>unclassified sequences</taxon>
        <taxon>metagenomes</taxon>
        <taxon>ecological metagenomes</taxon>
    </lineage>
</organism>
<protein>
    <submittedName>
        <fullName evidence="1">Uncharacterized protein</fullName>
    </submittedName>
</protein>
<name>X1CT68_9ZZZZ</name>
<dbReference type="EMBL" id="BART01015668">
    <property type="protein sequence ID" value="GAG87426.1"/>
    <property type="molecule type" value="Genomic_DNA"/>
</dbReference>
<proteinExistence type="predicted"/>